<dbReference type="Pfam" id="PF00172">
    <property type="entry name" value="Zn_clus"/>
    <property type="match status" value="1"/>
</dbReference>
<organism evidence="4 5">
    <name type="scientific">Fusarium austroafricanum</name>
    <dbReference type="NCBI Taxonomy" id="2364996"/>
    <lineage>
        <taxon>Eukaryota</taxon>
        <taxon>Fungi</taxon>
        <taxon>Dikarya</taxon>
        <taxon>Ascomycota</taxon>
        <taxon>Pezizomycotina</taxon>
        <taxon>Sordariomycetes</taxon>
        <taxon>Hypocreomycetidae</taxon>
        <taxon>Hypocreales</taxon>
        <taxon>Nectriaceae</taxon>
        <taxon>Fusarium</taxon>
        <taxon>Fusarium concolor species complex</taxon>
    </lineage>
</organism>
<evidence type="ECO:0000256" key="1">
    <source>
        <dbReference type="ARBA" id="ARBA00023242"/>
    </source>
</evidence>
<keyword evidence="1" id="KW-0539">Nucleus</keyword>
<name>A0A8H4P0L8_9HYPO</name>
<accession>A0A8H4P0L8</accession>
<feature type="domain" description="Zn(2)-C6 fungal-type" evidence="3">
    <location>
        <begin position="4"/>
        <end position="28"/>
    </location>
</feature>
<reference evidence="4" key="1">
    <citation type="submission" date="2020-01" db="EMBL/GenBank/DDBJ databases">
        <title>Identification and distribution of gene clusters putatively required for synthesis of sphingolipid metabolism inhibitors in phylogenetically diverse species of the filamentous fungus Fusarium.</title>
        <authorList>
            <person name="Kim H.-S."/>
            <person name="Busman M."/>
            <person name="Brown D.W."/>
            <person name="Divon H."/>
            <person name="Uhlig S."/>
            <person name="Proctor R.H."/>
        </authorList>
    </citation>
    <scope>NUCLEOTIDE SEQUENCE</scope>
    <source>
        <strain evidence="4">NRRL 53441</strain>
    </source>
</reference>
<dbReference type="CDD" id="cd00067">
    <property type="entry name" value="GAL4"/>
    <property type="match status" value="1"/>
</dbReference>
<dbReference type="GO" id="GO:0008270">
    <property type="term" value="F:zinc ion binding"/>
    <property type="evidence" value="ECO:0007669"/>
    <property type="project" value="InterPro"/>
</dbReference>
<dbReference type="EMBL" id="JAADJG010000213">
    <property type="protein sequence ID" value="KAF4451576.1"/>
    <property type="molecule type" value="Genomic_DNA"/>
</dbReference>
<dbReference type="AlphaFoldDB" id="A0A8H4P0L8"/>
<dbReference type="OrthoDB" id="3546279at2759"/>
<evidence type="ECO:0000313" key="5">
    <source>
        <dbReference type="Proteomes" id="UP000605986"/>
    </source>
</evidence>
<keyword evidence="5" id="KW-1185">Reference proteome</keyword>
<dbReference type="Gene3D" id="4.10.240.10">
    <property type="entry name" value="Zn(2)-C6 fungal-type DNA-binding domain"/>
    <property type="match status" value="1"/>
</dbReference>
<dbReference type="SUPFAM" id="SSF57701">
    <property type="entry name" value="Zn2/Cys6 DNA-binding domain"/>
    <property type="match status" value="1"/>
</dbReference>
<proteinExistence type="predicted"/>
<dbReference type="PANTHER" id="PTHR47784">
    <property type="entry name" value="STEROL UPTAKE CONTROL PROTEIN 2"/>
    <property type="match status" value="1"/>
</dbReference>
<dbReference type="InterPro" id="IPR001138">
    <property type="entry name" value="Zn2Cys6_DnaBD"/>
</dbReference>
<dbReference type="PANTHER" id="PTHR47784:SF5">
    <property type="entry name" value="STEROL UPTAKE CONTROL PROTEIN 2"/>
    <property type="match status" value="1"/>
</dbReference>
<gene>
    <name evidence="4" type="ORF">F53441_5432</name>
</gene>
<dbReference type="Proteomes" id="UP000605986">
    <property type="component" value="Unassembled WGS sequence"/>
</dbReference>
<sequence>MTWISCDEAKPICSNCNRLELECIYDRVPQSPNSNKSSPTSSTDKSTVVLPESESRRRLELRLFYQYITDTGPSLALDDISAHFWVKTLCRLALESDALLYSMYMIAALHTEQRSNFTDMEADATCQTYVNMAIHEHHKEVAEISAQNVEYICLTSSMLRVHSFVQLQGRSLQPYTAPIDWLRISNTSKILFRSAWDLVKDKPESVAHEMVKSVSTWLIDRENEELRQDLKHLLRREEPHELEEPWDSETEEVYATTLNLIGGIWRAMKDKQCPATSIGRRVVIFPMMLRKQFADFVEELRPRALVILAHYFALLSMLGKFWWVGDSGFREIQAISQILPEHWQRLLDWPKKILQEKDVTYTLG</sequence>
<feature type="region of interest" description="Disordered" evidence="2">
    <location>
        <begin position="31"/>
        <end position="51"/>
    </location>
</feature>
<evidence type="ECO:0000313" key="4">
    <source>
        <dbReference type="EMBL" id="KAF4451576.1"/>
    </source>
</evidence>
<evidence type="ECO:0000259" key="3">
    <source>
        <dbReference type="Pfam" id="PF00172"/>
    </source>
</evidence>
<dbReference type="GO" id="GO:0001228">
    <property type="term" value="F:DNA-binding transcription activator activity, RNA polymerase II-specific"/>
    <property type="evidence" value="ECO:0007669"/>
    <property type="project" value="TreeGrafter"/>
</dbReference>
<comment type="caution">
    <text evidence="4">The sequence shown here is derived from an EMBL/GenBank/DDBJ whole genome shotgun (WGS) entry which is preliminary data.</text>
</comment>
<evidence type="ECO:0000256" key="2">
    <source>
        <dbReference type="SAM" id="MobiDB-lite"/>
    </source>
</evidence>
<feature type="compositionally biased region" description="Low complexity" evidence="2">
    <location>
        <begin position="31"/>
        <end position="46"/>
    </location>
</feature>
<protein>
    <submittedName>
        <fullName evidence="4">C6 finger domain-containing protein</fullName>
    </submittedName>
</protein>
<dbReference type="InterPro" id="IPR053157">
    <property type="entry name" value="Sterol_Uptake_Regulator"/>
</dbReference>
<dbReference type="InterPro" id="IPR036864">
    <property type="entry name" value="Zn2-C6_fun-type_DNA-bd_sf"/>
</dbReference>